<sequence length="336" mass="36551">MPVADSPLPGVTVVIPVYNYARYLAEAIQSALAQDYAGAVEVLAIDDGSTDESPAVLAGFGAAISSHRKANAGLSAARNTGMELARHDLVVFLDADDLLETSCLQMLVQAWQKEEVKPAVIGSRGRMIDADGAFTSELAADLDGRVEKLDIADFVLRNRFAPIVLADRRILLGLDGFDPKLAASEDRDMWIRAATSAPVLLVHGALHRKRDHGSNMSRHAERQTSCILRVLEKARQHPDIHLTSQIWAEAEAVCLFQSARMYLAAGERKTAISQCLRSMGRAWWLASAGNVGYPTGFRIRFLLLELGRLIGIGRSPAANRPEGSAGNWTPMNLKTR</sequence>
<dbReference type="AlphaFoldDB" id="A0A366HV32"/>
<dbReference type="Gene3D" id="3.90.550.10">
    <property type="entry name" value="Spore Coat Polysaccharide Biosynthesis Protein SpsA, Chain A"/>
    <property type="match status" value="1"/>
</dbReference>
<evidence type="ECO:0000259" key="1">
    <source>
        <dbReference type="Pfam" id="PF00535"/>
    </source>
</evidence>
<evidence type="ECO:0000313" key="3">
    <source>
        <dbReference type="Proteomes" id="UP000253426"/>
    </source>
</evidence>
<dbReference type="PANTHER" id="PTHR43685">
    <property type="entry name" value="GLYCOSYLTRANSFERASE"/>
    <property type="match status" value="1"/>
</dbReference>
<organism evidence="2 3">
    <name type="scientific">Roseimicrobium gellanilyticum</name>
    <dbReference type="NCBI Taxonomy" id="748857"/>
    <lineage>
        <taxon>Bacteria</taxon>
        <taxon>Pseudomonadati</taxon>
        <taxon>Verrucomicrobiota</taxon>
        <taxon>Verrucomicrobiia</taxon>
        <taxon>Verrucomicrobiales</taxon>
        <taxon>Verrucomicrobiaceae</taxon>
        <taxon>Roseimicrobium</taxon>
    </lineage>
</organism>
<accession>A0A366HV32</accession>
<protein>
    <submittedName>
        <fullName evidence="2">Glycosyl transferase family 2</fullName>
    </submittedName>
</protein>
<dbReference type="Proteomes" id="UP000253426">
    <property type="component" value="Unassembled WGS sequence"/>
</dbReference>
<dbReference type="PANTHER" id="PTHR43685:SF2">
    <property type="entry name" value="GLYCOSYLTRANSFERASE 2-LIKE DOMAIN-CONTAINING PROTEIN"/>
    <property type="match status" value="1"/>
</dbReference>
<dbReference type="InterPro" id="IPR050834">
    <property type="entry name" value="Glycosyltransf_2"/>
</dbReference>
<proteinExistence type="predicted"/>
<dbReference type="RefSeq" id="WP_170156858.1">
    <property type="nucleotide sequence ID" value="NZ_QNRR01000001.1"/>
</dbReference>
<dbReference type="InterPro" id="IPR001173">
    <property type="entry name" value="Glyco_trans_2-like"/>
</dbReference>
<dbReference type="CDD" id="cd00761">
    <property type="entry name" value="Glyco_tranf_GTA_type"/>
    <property type="match status" value="1"/>
</dbReference>
<name>A0A366HV32_9BACT</name>
<dbReference type="InterPro" id="IPR029044">
    <property type="entry name" value="Nucleotide-diphossugar_trans"/>
</dbReference>
<dbReference type="SUPFAM" id="SSF53448">
    <property type="entry name" value="Nucleotide-diphospho-sugar transferases"/>
    <property type="match status" value="1"/>
</dbReference>
<keyword evidence="2" id="KW-0808">Transferase</keyword>
<keyword evidence="3" id="KW-1185">Reference proteome</keyword>
<dbReference type="Pfam" id="PF00535">
    <property type="entry name" value="Glycos_transf_2"/>
    <property type="match status" value="1"/>
</dbReference>
<reference evidence="2 3" key="1">
    <citation type="submission" date="2018-06" db="EMBL/GenBank/DDBJ databases">
        <title>Genomic Encyclopedia of Type Strains, Phase IV (KMG-IV): sequencing the most valuable type-strain genomes for metagenomic binning, comparative biology and taxonomic classification.</title>
        <authorList>
            <person name="Goeker M."/>
        </authorList>
    </citation>
    <scope>NUCLEOTIDE SEQUENCE [LARGE SCALE GENOMIC DNA]</scope>
    <source>
        <strain evidence="2 3">DSM 25532</strain>
    </source>
</reference>
<evidence type="ECO:0000313" key="2">
    <source>
        <dbReference type="EMBL" id="RBP48132.1"/>
    </source>
</evidence>
<comment type="caution">
    <text evidence="2">The sequence shown here is derived from an EMBL/GenBank/DDBJ whole genome shotgun (WGS) entry which is preliminary data.</text>
</comment>
<dbReference type="EMBL" id="QNRR01000001">
    <property type="protein sequence ID" value="RBP48132.1"/>
    <property type="molecule type" value="Genomic_DNA"/>
</dbReference>
<gene>
    <name evidence="2" type="ORF">DES53_101932</name>
</gene>
<dbReference type="GO" id="GO:0016740">
    <property type="term" value="F:transferase activity"/>
    <property type="evidence" value="ECO:0007669"/>
    <property type="project" value="UniProtKB-KW"/>
</dbReference>
<feature type="domain" description="Glycosyltransferase 2-like" evidence="1">
    <location>
        <begin position="12"/>
        <end position="117"/>
    </location>
</feature>